<evidence type="ECO:0000313" key="2">
    <source>
        <dbReference type="EMBL" id="PVI06466.1"/>
    </source>
</evidence>
<feature type="compositionally biased region" description="Polar residues" evidence="1">
    <location>
        <begin position="1"/>
        <end position="11"/>
    </location>
</feature>
<dbReference type="PANTHER" id="PTHR11362">
    <property type="entry name" value="PHOSPHATIDYLETHANOLAMINE-BINDING PROTEIN"/>
    <property type="match status" value="1"/>
</dbReference>
<accession>A0A2V1E7W2</accession>
<dbReference type="AlphaFoldDB" id="A0A2V1E7W2"/>
<feature type="compositionally biased region" description="Low complexity" evidence="1">
    <location>
        <begin position="12"/>
        <end position="23"/>
    </location>
</feature>
<dbReference type="Pfam" id="PF01161">
    <property type="entry name" value="PBP"/>
    <property type="match status" value="1"/>
</dbReference>
<reference evidence="2 3" key="1">
    <citation type="journal article" date="2018" name="Sci. Rep.">
        <title>Comparative genomics provides insights into the lifestyle and reveals functional heterogeneity of dark septate endophytic fungi.</title>
        <authorList>
            <person name="Knapp D.G."/>
            <person name="Nemeth J.B."/>
            <person name="Barry K."/>
            <person name="Hainaut M."/>
            <person name="Henrissat B."/>
            <person name="Johnson J."/>
            <person name="Kuo A."/>
            <person name="Lim J.H.P."/>
            <person name="Lipzen A."/>
            <person name="Nolan M."/>
            <person name="Ohm R.A."/>
            <person name="Tamas L."/>
            <person name="Grigoriev I.V."/>
            <person name="Spatafora J.W."/>
            <person name="Nagy L.G."/>
            <person name="Kovacs G.M."/>
        </authorList>
    </citation>
    <scope>NUCLEOTIDE SEQUENCE [LARGE SCALE GENOMIC DNA]</scope>
    <source>
        <strain evidence="2 3">DSE2036</strain>
    </source>
</reference>
<dbReference type="CDD" id="cd00866">
    <property type="entry name" value="PEBP_euk"/>
    <property type="match status" value="1"/>
</dbReference>
<evidence type="ECO:0000256" key="1">
    <source>
        <dbReference type="SAM" id="MobiDB-lite"/>
    </source>
</evidence>
<dbReference type="OrthoDB" id="2506647at2759"/>
<name>A0A2V1E7W2_9PLEO</name>
<dbReference type="InterPro" id="IPR036610">
    <property type="entry name" value="PEBP-like_sf"/>
</dbReference>
<dbReference type="Proteomes" id="UP000244855">
    <property type="component" value="Unassembled WGS sequence"/>
</dbReference>
<dbReference type="GO" id="GO:0005543">
    <property type="term" value="F:phospholipid binding"/>
    <property type="evidence" value="ECO:0007669"/>
    <property type="project" value="TreeGrafter"/>
</dbReference>
<dbReference type="GO" id="GO:0046578">
    <property type="term" value="P:regulation of Ras protein signal transduction"/>
    <property type="evidence" value="ECO:0007669"/>
    <property type="project" value="TreeGrafter"/>
</dbReference>
<organism evidence="2 3">
    <name type="scientific">Periconia macrospinosa</name>
    <dbReference type="NCBI Taxonomy" id="97972"/>
    <lineage>
        <taxon>Eukaryota</taxon>
        <taxon>Fungi</taxon>
        <taxon>Dikarya</taxon>
        <taxon>Ascomycota</taxon>
        <taxon>Pezizomycotina</taxon>
        <taxon>Dothideomycetes</taxon>
        <taxon>Pleosporomycetidae</taxon>
        <taxon>Pleosporales</taxon>
        <taxon>Massarineae</taxon>
        <taxon>Periconiaceae</taxon>
        <taxon>Periconia</taxon>
    </lineage>
</organism>
<dbReference type="InterPro" id="IPR008914">
    <property type="entry name" value="PEBP"/>
</dbReference>
<dbReference type="GO" id="GO:0030414">
    <property type="term" value="F:peptidase inhibitor activity"/>
    <property type="evidence" value="ECO:0007669"/>
    <property type="project" value="TreeGrafter"/>
</dbReference>
<sequence>MSAQSKSVQTTLAASSSSNLKLAFPTQKQKSRGHNASTLEVISPASYITTPGQNIEKARAQSRPTLSIKLLPPQTTPESPPKSYLAVSIDVDAPFPSFPLLSPALHSMQTDLKPSSETDGDGWTELVSDVCPIAFWAPPAPPPISAPHRYVFMVWEQPDGVDEETIRKGMGLRGKVGLMQRVKWDQSGFEAKFGLEKLVGGTYFVCG</sequence>
<proteinExistence type="predicted"/>
<dbReference type="PANTHER" id="PTHR11362:SF78">
    <property type="entry name" value="PROTEASE INHIBITOR"/>
    <property type="match status" value="1"/>
</dbReference>
<dbReference type="STRING" id="97972.A0A2V1E7W2"/>
<feature type="region of interest" description="Disordered" evidence="1">
    <location>
        <begin position="1"/>
        <end position="38"/>
    </location>
</feature>
<keyword evidence="3" id="KW-1185">Reference proteome</keyword>
<dbReference type="GO" id="GO:0030162">
    <property type="term" value="P:regulation of proteolysis"/>
    <property type="evidence" value="ECO:0007669"/>
    <property type="project" value="TreeGrafter"/>
</dbReference>
<protein>
    <submittedName>
        <fullName evidence="2">PEBP-like protein</fullName>
    </submittedName>
</protein>
<dbReference type="Gene3D" id="3.90.280.10">
    <property type="entry name" value="PEBP-like"/>
    <property type="match status" value="1"/>
</dbReference>
<evidence type="ECO:0000313" key="3">
    <source>
        <dbReference type="Proteomes" id="UP000244855"/>
    </source>
</evidence>
<gene>
    <name evidence="2" type="ORF">DM02DRAFT_609663</name>
</gene>
<dbReference type="EMBL" id="KZ805308">
    <property type="protein sequence ID" value="PVI06466.1"/>
    <property type="molecule type" value="Genomic_DNA"/>
</dbReference>
<dbReference type="SUPFAM" id="SSF49777">
    <property type="entry name" value="PEBP-like"/>
    <property type="match status" value="1"/>
</dbReference>
<dbReference type="InterPro" id="IPR035810">
    <property type="entry name" value="PEBP_euk"/>
</dbReference>